<keyword evidence="2" id="KW-1185">Reference proteome</keyword>
<dbReference type="EMBL" id="KK112951">
    <property type="protein sequence ID" value="KFM58938.1"/>
    <property type="molecule type" value="Genomic_DNA"/>
</dbReference>
<dbReference type="Proteomes" id="UP000054359">
    <property type="component" value="Unassembled WGS sequence"/>
</dbReference>
<gene>
    <name evidence="1" type="ORF">X975_22174</name>
</gene>
<organism evidence="1 2">
    <name type="scientific">Stegodyphus mimosarum</name>
    <name type="common">African social velvet spider</name>
    <dbReference type="NCBI Taxonomy" id="407821"/>
    <lineage>
        <taxon>Eukaryota</taxon>
        <taxon>Metazoa</taxon>
        <taxon>Ecdysozoa</taxon>
        <taxon>Arthropoda</taxon>
        <taxon>Chelicerata</taxon>
        <taxon>Arachnida</taxon>
        <taxon>Araneae</taxon>
        <taxon>Araneomorphae</taxon>
        <taxon>Entelegynae</taxon>
        <taxon>Eresoidea</taxon>
        <taxon>Eresidae</taxon>
        <taxon>Stegodyphus</taxon>
    </lineage>
</organism>
<sequence>FSIHFVWHPKILSSKKCTNESPRLFYGVVSQNPKIILWYASSNVSLHSVALKITESIYFLIGK</sequence>
<feature type="non-terminal residue" evidence="1">
    <location>
        <position position="1"/>
    </location>
</feature>
<proteinExistence type="predicted"/>
<accession>A0A087T1E9</accession>
<reference evidence="1 2" key="1">
    <citation type="submission" date="2013-11" db="EMBL/GenBank/DDBJ databases">
        <title>Genome sequencing of Stegodyphus mimosarum.</title>
        <authorList>
            <person name="Bechsgaard J."/>
        </authorList>
    </citation>
    <scope>NUCLEOTIDE SEQUENCE [LARGE SCALE GENOMIC DNA]</scope>
</reference>
<evidence type="ECO:0000313" key="2">
    <source>
        <dbReference type="Proteomes" id="UP000054359"/>
    </source>
</evidence>
<feature type="non-terminal residue" evidence="1">
    <location>
        <position position="63"/>
    </location>
</feature>
<protein>
    <submittedName>
        <fullName evidence="1">Uncharacterized protein</fullName>
    </submittedName>
</protein>
<dbReference type="AlphaFoldDB" id="A0A087T1E9"/>
<evidence type="ECO:0000313" key="1">
    <source>
        <dbReference type="EMBL" id="KFM58938.1"/>
    </source>
</evidence>
<name>A0A087T1E9_STEMI</name>